<dbReference type="Proteomes" id="UP000183104">
    <property type="component" value="Unassembled WGS sequence"/>
</dbReference>
<dbReference type="PANTHER" id="PTHR21340">
    <property type="entry name" value="DIADENOSINE 5,5-P1,P4-TETRAPHOSPHATE PYROPHOSPHOHYDROLASE MUTT"/>
    <property type="match status" value="1"/>
</dbReference>
<dbReference type="OrthoDB" id="7066556at2"/>
<evidence type="ECO:0000259" key="4">
    <source>
        <dbReference type="PROSITE" id="PS51462"/>
    </source>
</evidence>
<dbReference type="GO" id="GO:0006167">
    <property type="term" value="P:AMP biosynthetic process"/>
    <property type="evidence" value="ECO:0007669"/>
    <property type="project" value="TreeGrafter"/>
</dbReference>
<evidence type="ECO:0000256" key="2">
    <source>
        <dbReference type="ARBA" id="ARBA00022801"/>
    </source>
</evidence>
<feature type="domain" description="Nudix hydrolase" evidence="4">
    <location>
        <begin position="32"/>
        <end position="164"/>
    </location>
</feature>
<keyword evidence="6" id="KW-1185">Reference proteome</keyword>
<reference evidence="6" key="1">
    <citation type="submission" date="2016-10" db="EMBL/GenBank/DDBJ databases">
        <authorList>
            <person name="Varghese N."/>
        </authorList>
    </citation>
    <scope>NUCLEOTIDE SEQUENCE [LARGE SCALE GENOMIC DNA]</scope>
    <source>
        <strain evidence="6">HL 19</strain>
    </source>
</reference>
<dbReference type="GO" id="GO:0006754">
    <property type="term" value="P:ATP biosynthetic process"/>
    <property type="evidence" value="ECO:0007669"/>
    <property type="project" value="TreeGrafter"/>
</dbReference>
<comment type="similarity">
    <text evidence="3">Belongs to the Nudix hydrolase family.</text>
</comment>
<accession>A0A1G5AZL5</accession>
<dbReference type="Pfam" id="PF00293">
    <property type="entry name" value="NUDIX"/>
    <property type="match status" value="1"/>
</dbReference>
<evidence type="ECO:0000313" key="6">
    <source>
        <dbReference type="Proteomes" id="UP000183104"/>
    </source>
</evidence>
<sequence>MGHAKPHGLWYRPPEGQFRRVRVEEKEITGKGLELAAGVVVIRPVAEGCRFLLLRAFRYWDFPKGLVEPGEVPLNAAVREVAEETGIADLSFPWDRDRYETETYNRGRKKAVYFAGRTAQTEVVLPVSAELGCPEHHEYRWVTAAEGRELLGDRVRGALEWARRYAGCPEG</sequence>
<evidence type="ECO:0000256" key="1">
    <source>
        <dbReference type="ARBA" id="ARBA00001946"/>
    </source>
</evidence>
<protein>
    <submittedName>
        <fullName evidence="5">Bis(5'-nucleosidyl)-tetraphosphatase</fullName>
    </submittedName>
</protein>
<dbReference type="AlphaFoldDB" id="A0A1G5AZL5"/>
<dbReference type="InterPro" id="IPR020476">
    <property type="entry name" value="Nudix_hydrolase"/>
</dbReference>
<evidence type="ECO:0000256" key="3">
    <source>
        <dbReference type="RuleBase" id="RU003476"/>
    </source>
</evidence>
<dbReference type="PROSITE" id="PS51462">
    <property type="entry name" value="NUDIX"/>
    <property type="match status" value="1"/>
</dbReference>
<dbReference type="InterPro" id="IPR000086">
    <property type="entry name" value="NUDIX_hydrolase_dom"/>
</dbReference>
<dbReference type="RefSeq" id="WP_082432982.1">
    <property type="nucleotide sequence ID" value="NZ_FMUN01000001.1"/>
</dbReference>
<dbReference type="InterPro" id="IPR051325">
    <property type="entry name" value="Nudix_hydrolase_domain"/>
</dbReference>
<comment type="cofactor">
    <cofactor evidence="1">
        <name>Mg(2+)</name>
        <dbReference type="ChEBI" id="CHEBI:18420"/>
    </cofactor>
</comment>
<dbReference type="InterPro" id="IPR015797">
    <property type="entry name" value="NUDIX_hydrolase-like_dom_sf"/>
</dbReference>
<dbReference type="Gene3D" id="3.90.79.10">
    <property type="entry name" value="Nucleoside Triphosphate Pyrophosphohydrolase"/>
    <property type="match status" value="1"/>
</dbReference>
<evidence type="ECO:0000313" key="5">
    <source>
        <dbReference type="EMBL" id="SCX83291.1"/>
    </source>
</evidence>
<dbReference type="PRINTS" id="PR00502">
    <property type="entry name" value="NUDIXFAMILY"/>
</dbReference>
<dbReference type="PROSITE" id="PS00893">
    <property type="entry name" value="NUDIX_BOX"/>
    <property type="match status" value="1"/>
</dbReference>
<keyword evidence="2 3" id="KW-0378">Hydrolase</keyword>
<dbReference type="InterPro" id="IPR020084">
    <property type="entry name" value="NUDIX_hydrolase_CS"/>
</dbReference>
<proteinExistence type="inferred from homology"/>
<dbReference type="STRING" id="381306.AN478_08975"/>
<organism evidence="5 6">
    <name type="scientific">Thiohalorhabdus denitrificans</name>
    <dbReference type="NCBI Taxonomy" id="381306"/>
    <lineage>
        <taxon>Bacteria</taxon>
        <taxon>Pseudomonadati</taxon>
        <taxon>Pseudomonadota</taxon>
        <taxon>Gammaproteobacteria</taxon>
        <taxon>Thiohalorhabdales</taxon>
        <taxon>Thiohalorhabdaceae</taxon>
        <taxon>Thiohalorhabdus</taxon>
    </lineage>
</organism>
<dbReference type="GO" id="GO:0004081">
    <property type="term" value="F:bis(5'-nucleosyl)-tetraphosphatase (asymmetrical) activity"/>
    <property type="evidence" value="ECO:0007669"/>
    <property type="project" value="TreeGrafter"/>
</dbReference>
<dbReference type="EMBL" id="FMUN01000001">
    <property type="protein sequence ID" value="SCX83291.1"/>
    <property type="molecule type" value="Genomic_DNA"/>
</dbReference>
<gene>
    <name evidence="5" type="ORF">SAMN05661077_0609</name>
</gene>
<dbReference type="SUPFAM" id="SSF55811">
    <property type="entry name" value="Nudix"/>
    <property type="match status" value="1"/>
</dbReference>
<name>A0A1G5AZL5_9GAMM</name>
<dbReference type="PANTHER" id="PTHR21340:SF0">
    <property type="entry name" value="BIS(5'-NUCLEOSYL)-TETRAPHOSPHATASE [ASYMMETRICAL]"/>
    <property type="match status" value="1"/>
</dbReference>